<dbReference type="Gene3D" id="1.10.3080.10">
    <property type="entry name" value="Clc chloride channel"/>
    <property type="match status" value="1"/>
</dbReference>
<feature type="transmembrane region" description="Helical" evidence="12">
    <location>
        <begin position="327"/>
        <end position="349"/>
    </location>
</feature>
<reference evidence="14 15" key="1">
    <citation type="submission" date="2013-04" db="EMBL/GenBank/DDBJ databases">
        <title>Gluconobacter oxydans NBRC 3293 whole genome sequence.</title>
        <authorList>
            <person name="Matsutani M."/>
            <person name="Yakushi T."/>
            <person name="Matsushita K."/>
        </authorList>
    </citation>
    <scope>NUCLEOTIDE SEQUENCE [LARGE SCALE GENOMIC DNA]</scope>
    <source>
        <strain evidence="14 15">NBRC 3293</strain>
    </source>
</reference>
<evidence type="ECO:0000256" key="6">
    <source>
        <dbReference type="ARBA" id="ARBA00023136"/>
    </source>
</evidence>
<evidence type="ECO:0000256" key="1">
    <source>
        <dbReference type="ARBA" id="ARBA00004141"/>
    </source>
</evidence>
<dbReference type="InterPro" id="IPR014743">
    <property type="entry name" value="Cl-channel_core"/>
</dbReference>
<evidence type="ECO:0000313" key="14">
    <source>
        <dbReference type="EMBL" id="GEM16428.1"/>
    </source>
</evidence>
<evidence type="ECO:0000256" key="5">
    <source>
        <dbReference type="ARBA" id="ARBA00023065"/>
    </source>
</evidence>
<dbReference type="SUPFAM" id="SSF54631">
    <property type="entry name" value="CBS-domain pair"/>
    <property type="match status" value="1"/>
</dbReference>
<dbReference type="PROSITE" id="PS51371">
    <property type="entry name" value="CBS"/>
    <property type="match status" value="2"/>
</dbReference>
<evidence type="ECO:0000256" key="4">
    <source>
        <dbReference type="ARBA" id="ARBA00022989"/>
    </source>
</evidence>
<keyword evidence="3 12" id="KW-0812">Transmembrane</keyword>
<dbReference type="EMBL" id="BARJ01000005">
    <property type="protein sequence ID" value="GEM16428.1"/>
    <property type="molecule type" value="Genomic_DNA"/>
</dbReference>
<dbReference type="InterPro" id="IPR050368">
    <property type="entry name" value="ClC-type_chloride_channel"/>
</dbReference>
<dbReference type="GO" id="GO:0005254">
    <property type="term" value="F:chloride channel activity"/>
    <property type="evidence" value="ECO:0007669"/>
    <property type="project" value="UniProtKB-KW"/>
</dbReference>
<feature type="transmembrane region" description="Helical" evidence="12">
    <location>
        <begin position="450"/>
        <end position="471"/>
    </location>
</feature>
<feature type="transmembrane region" description="Helical" evidence="12">
    <location>
        <begin position="124"/>
        <end position="145"/>
    </location>
</feature>
<evidence type="ECO:0000256" key="7">
    <source>
        <dbReference type="ARBA" id="ARBA00023173"/>
    </source>
</evidence>
<keyword evidence="2" id="KW-0813">Transport</keyword>
<dbReference type="InterPro" id="IPR046342">
    <property type="entry name" value="CBS_dom_sf"/>
</dbReference>
<evidence type="ECO:0000259" key="13">
    <source>
        <dbReference type="PROSITE" id="PS51371"/>
    </source>
</evidence>
<feature type="region of interest" description="Disordered" evidence="11">
    <location>
        <begin position="13"/>
        <end position="39"/>
    </location>
</feature>
<keyword evidence="8" id="KW-0868">Chloride</keyword>
<dbReference type="Pfam" id="PF00571">
    <property type="entry name" value="CBS"/>
    <property type="match status" value="1"/>
</dbReference>
<comment type="subcellular location">
    <subcellularLocation>
        <location evidence="1">Membrane</location>
        <topology evidence="1">Multi-pass membrane protein</topology>
    </subcellularLocation>
</comment>
<dbReference type="CDD" id="cd00400">
    <property type="entry name" value="Voltage_gated_ClC"/>
    <property type="match status" value="1"/>
</dbReference>
<dbReference type="Proteomes" id="UP000484858">
    <property type="component" value="Unassembled WGS sequence"/>
</dbReference>
<proteinExistence type="predicted"/>
<evidence type="ECO:0000256" key="2">
    <source>
        <dbReference type="ARBA" id="ARBA00022448"/>
    </source>
</evidence>
<protein>
    <submittedName>
        <fullName evidence="14">Chloride channel protein</fullName>
    </submittedName>
</protein>
<dbReference type="Pfam" id="PF00654">
    <property type="entry name" value="Voltage_CLC"/>
    <property type="match status" value="1"/>
</dbReference>
<dbReference type="PANTHER" id="PTHR43427">
    <property type="entry name" value="CHLORIDE CHANNEL PROTEIN CLC-E"/>
    <property type="match status" value="1"/>
</dbReference>
<dbReference type="InterPro" id="IPR000644">
    <property type="entry name" value="CBS_dom"/>
</dbReference>
<accession>A0A829WHZ5</accession>
<gene>
    <name evidence="14" type="ORF">NBRC3293_0925</name>
</gene>
<keyword evidence="10" id="KW-0129">CBS domain</keyword>
<keyword evidence="6 12" id="KW-0472">Membrane</keyword>
<dbReference type="PANTHER" id="PTHR43427:SF6">
    <property type="entry name" value="CHLORIDE CHANNEL PROTEIN CLC-E"/>
    <property type="match status" value="1"/>
</dbReference>
<organism evidence="14 15">
    <name type="scientific">Gluconobacter oxydans NBRC 3293</name>
    <dbReference type="NCBI Taxonomy" id="1315969"/>
    <lineage>
        <taxon>Bacteria</taxon>
        <taxon>Pseudomonadati</taxon>
        <taxon>Pseudomonadota</taxon>
        <taxon>Alphaproteobacteria</taxon>
        <taxon>Acetobacterales</taxon>
        <taxon>Acetobacteraceae</taxon>
        <taxon>Gluconobacter</taxon>
    </lineage>
</organism>
<evidence type="ECO:0000313" key="15">
    <source>
        <dbReference type="Proteomes" id="UP000484858"/>
    </source>
</evidence>
<dbReference type="SUPFAM" id="SSF81340">
    <property type="entry name" value="Clc chloride channel"/>
    <property type="match status" value="1"/>
</dbReference>
<feature type="domain" description="CBS" evidence="13">
    <location>
        <begin position="569"/>
        <end position="627"/>
    </location>
</feature>
<dbReference type="AlphaFoldDB" id="A0A829WHZ5"/>
<feature type="domain" description="CBS" evidence="13">
    <location>
        <begin position="508"/>
        <end position="565"/>
    </location>
</feature>
<name>A0A829WHZ5_GLUOY</name>
<feature type="transmembrane region" description="Helical" evidence="12">
    <location>
        <begin position="293"/>
        <end position="315"/>
    </location>
</feature>
<feature type="transmembrane region" description="Helical" evidence="12">
    <location>
        <begin position="387"/>
        <end position="408"/>
    </location>
</feature>
<dbReference type="Gene3D" id="3.10.580.10">
    <property type="entry name" value="CBS-domain"/>
    <property type="match status" value="1"/>
</dbReference>
<keyword evidence="5" id="KW-0406">Ion transport</keyword>
<feature type="transmembrane region" description="Helical" evidence="12">
    <location>
        <begin position="420"/>
        <end position="438"/>
    </location>
</feature>
<comment type="caution">
    <text evidence="14">The sequence shown here is derived from an EMBL/GenBank/DDBJ whole genome shotgun (WGS) entry which is preliminary data.</text>
</comment>
<evidence type="ECO:0000256" key="12">
    <source>
        <dbReference type="SAM" id="Phobius"/>
    </source>
</evidence>
<dbReference type="CDD" id="cd02205">
    <property type="entry name" value="CBS_pair_SF"/>
    <property type="match status" value="1"/>
</dbReference>
<evidence type="ECO:0000256" key="8">
    <source>
        <dbReference type="ARBA" id="ARBA00023214"/>
    </source>
</evidence>
<keyword evidence="7" id="KW-0869">Chloride channel</keyword>
<evidence type="ECO:0000256" key="3">
    <source>
        <dbReference type="ARBA" id="ARBA00022692"/>
    </source>
</evidence>
<dbReference type="InterPro" id="IPR001807">
    <property type="entry name" value="ClC"/>
</dbReference>
<dbReference type="GO" id="GO:0034707">
    <property type="term" value="C:chloride channel complex"/>
    <property type="evidence" value="ECO:0007669"/>
    <property type="project" value="UniProtKB-KW"/>
</dbReference>
<evidence type="ECO:0000256" key="11">
    <source>
        <dbReference type="SAM" id="MobiDB-lite"/>
    </source>
</evidence>
<keyword evidence="9" id="KW-0407">Ion channel</keyword>
<evidence type="ECO:0000256" key="9">
    <source>
        <dbReference type="ARBA" id="ARBA00023303"/>
    </source>
</evidence>
<sequence>MIGDALAVKQDHTCRPGARLSTSPAPSPASPDGSSSRFQDRSRLLRQRMNRFQARLFPHAPSNLRTLVRGNEIWLSVLAGFVGVLSGLCVFVVTHLTFFMHRLLFGVSGMSGGHLSGLTTLPPLRTIAVLTGGGLAIGLFGVMVAKIMPRSPVDPIEANALHGGRMSVRDSLVIVCQTVLSNGVGGSIGLEAGFTQIAAAFGSRIGRSFRVRREDLRVLVGAGAGAAIGAAFDAPVAGAFYAFELVIGSYSLGSLSPVAVAALAGVGVTRSLGSVPPGIVIPSPGTLSWEGTAGAVIISVLTALTAIGLMFCVTQTEALFRRMPGPVWLRPAVGGLIVGGLATLHPSVLSAGHEAMRAVFAGNVTAQMAVVLLLLKALASCLCIGSGFRGGLFFASLYLGSLAGTIYGTLLEPLGVAPDSVTACALVGMSAMAVAVIGSPMTMICLMLELTGSVSMSGATLVAAVLSLLTVRRLFGYSFATWRFHLRGESIRSAVDIGWMRSLNVRRMMRGQVHTLPAETPVNRAQVLFPLGSAQRIVLLDGDGHYDGIVHLADLHAVPASQTPIATLALFRNAMLTPHMNIREAIELFEKAEADALVVVEDPQSRQVIGTLTEQHALRRYAEELERSRRSLAGDDSLPT</sequence>
<feature type="transmembrane region" description="Helical" evidence="12">
    <location>
        <begin position="73"/>
        <end position="104"/>
    </location>
</feature>
<feature type="transmembrane region" description="Helical" evidence="12">
    <location>
        <begin position="355"/>
        <end position="375"/>
    </location>
</feature>
<evidence type="ECO:0000256" key="10">
    <source>
        <dbReference type="PROSITE-ProRule" id="PRU00703"/>
    </source>
</evidence>
<keyword evidence="4 12" id="KW-1133">Transmembrane helix</keyword>
<feature type="transmembrane region" description="Helical" evidence="12">
    <location>
        <begin position="218"/>
        <end position="243"/>
    </location>
</feature>